<dbReference type="InterPro" id="IPR050121">
    <property type="entry name" value="Cytochrome_P450_monoxygenase"/>
</dbReference>
<evidence type="ECO:0000256" key="2">
    <source>
        <dbReference type="ARBA" id="ARBA00005179"/>
    </source>
</evidence>
<feature type="binding site" description="axial binding residue" evidence="9">
    <location>
        <position position="334"/>
    </location>
    <ligand>
        <name>heme</name>
        <dbReference type="ChEBI" id="CHEBI:30413"/>
    </ligand>
    <ligandPart>
        <name>Fe</name>
        <dbReference type="ChEBI" id="CHEBI:18248"/>
    </ligandPart>
</feature>
<dbReference type="InterPro" id="IPR001128">
    <property type="entry name" value="Cyt_P450"/>
</dbReference>
<dbReference type="HOGENOM" id="CLU_001570_5_11_1"/>
<dbReference type="EMBL" id="JH930480">
    <property type="protein sequence ID" value="EKM49639.1"/>
    <property type="molecule type" value="Genomic_DNA"/>
</dbReference>
<dbReference type="InParanoid" id="K5VST5"/>
<dbReference type="AlphaFoldDB" id="K5VST5"/>
<dbReference type="OrthoDB" id="1470350at2759"/>
<comment type="similarity">
    <text evidence="3">Belongs to the cytochrome P450 family.</text>
</comment>
<dbReference type="GO" id="GO:0004497">
    <property type="term" value="F:monooxygenase activity"/>
    <property type="evidence" value="ECO:0007669"/>
    <property type="project" value="UniProtKB-KW"/>
</dbReference>
<dbReference type="GeneID" id="18919039"/>
<evidence type="ECO:0000256" key="6">
    <source>
        <dbReference type="ARBA" id="ARBA00023002"/>
    </source>
</evidence>
<reference evidence="10 11" key="1">
    <citation type="journal article" date="2012" name="BMC Genomics">
        <title>Comparative genomics of the white-rot fungi, Phanerochaete carnosa and P. chrysosporium, to elucidate the genetic basis of the distinct wood types they colonize.</title>
        <authorList>
            <person name="Suzuki H."/>
            <person name="MacDonald J."/>
            <person name="Syed K."/>
            <person name="Salamov A."/>
            <person name="Hori C."/>
            <person name="Aerts A."/>
            <person name="Henrissat B."/>
            <person name="Wiebenga A."/>
            <person name="vanKuyk P.A."/>
            <person name="Barry K."/>
            <person name="Lindquist E."/>
            <person name="LaButti K."/>
            <person name="Lapidus A."/>
            <person name="Lucas S."/>
            <person name="Coutinho P."/>
            <person name="Gong Y."/>
            <person name="Samejima M."/>
            <person name="Mahadevan R."/>
            <person name="Abou-Zaid M."/>
            <person name="de Vries R.P."/>
            <person name="Igarashi K."/>
            <person name="Yadav J.S."/>
            <person name="Grigoriev I.V."/>
            <person name="Master E.R."/>
        </authorList>
    </citation>
    <scope>NUCLEOTIDE SEQUENCE [LARGE SCALE GENOMIC DNA]</scope>
    <source>
        <strain evidence="10 11">HHB-10118-sp</strain>
    </source>
</reference>
<evidence type="ECO:0008006" key="12">
    <source>
        <dbReference type="Google" id="ProtNLM"/>
    </source>
</evidence>
<sequence>MPERICLEEHSSITGAKVDVLAWLARATLDVIGKAGFGYAFDSVTAASDTSGSKGENELARAFAIIFSAARKFRVVTILQVWFPILRRFRRNSAAENDARATMRRIGRELIAERRREILTDKAHLLQEAMDGRDLLTVMMRSSLSSDPLQQLSTDEMLCQIATFLAAGHETSASALTWTLYALARSPTAQHALRRELLSLDLPADPTSDDLQRVLALSYLDAVVREALRVHAPVTSTMRVAADDTVVPVSAPFLDRHGRRCDVIRLNKGDIITVPLQAVNKSVGMWGADAEVFRPERWLERDAGAREEGDTLKGLWGGIMTFGSGAAANGNRSCIGFRFAL</sequence>
<dbReference type="InterPro" id="IPR002403">
    <property type="entry name" value="Cyt_P450_E_grp-IV"/>
</dbReference>
<evidence type="ECO:0000256" key="9">
    <source>
        <dbReference type="PIRSR" id="PIRSR602403-1"/>
    </source>
</evidence>
<dbReference type="PANTHER" id="PTHR24305">
    <property type="entry name" value="CYTOCHROME P450"/>
    <property type="match status" value="1"/>
</dbReference>
<evidence type="ECO:0000256" key="4">
    <source>
        <dbReference type="ARBA" id="ARBA00022617"/>
    </source>
</evidence>
<dbReference type="PRINTS" id="PR00385">
    <property type="entry name" value="P450"/>
</dbReference>
<dbReference type="RefSeq" id="XP_007401704.1">
    <property type="nucleotide sequence ID" value="XM_007401642.1"/>
</dbReference>
<keyword evidence="4 9" id="KW-0349">Heme</keyword>
<keyword evidence="7 9" id="KW-0408">Iron</keyword>
<keyword evidence="6" id="KW-0560">Oxidoreductase</keyword>
<dbReference type="Gene3D" id="1.10.630.10">
    <property type="entry name" value="Cytochrome P450"/>
    <property type="match status" value="1"/>
</dbReference>
<evidence type="ECO:0000256" key="1">
    <source>
        <dbReference type="ARBA" id="ARBA00001971"/>
    </source>
</evidence>
<accession>K5VST5</accession>
<dbReference type="GO" id="GO:0016705">
    <property type="term" value="F:oxidoreductase activity, acting on paired donors, with incorporation or reduction of molecular oxygen"/>
    <property type="evidence" value="ECO:0007669"/>
    <property type="project" value="InterPro"/>
</dbReference>
<dbReference type="PANTHER" id="PTHR24305:SF166">
    <property type="entry name" value="CYTOCHROME P450 12A4, MITOCHONDRIAL-RELATED"/>
    <property type="match status" value="1"/>
</dbReference>
<evidence type="ECO:0000256" key="7">
    <source>
        <dbReference type="ARBA" id="ARBA00023004"/>
    </source>
</evidence>
<dbReference type="PRINTS" id="PR00465">
    <property type="entry name" value="EP450IV"/>
</dbReference>
<dbReference type="GO" id="GO:0005506">
    <property type="term" value="F:iron ion binding"/>
    <property type="evidence" value="ECO:0007669"/>
    <property type="project" value="InterPro"/>
</dbReference>
<dbReference type="InterPro" id="IPR036396">
    <property type="entry name" value="Cyt_P450_sf"/>
</dbReference>
<keyword evidence="11" id="KW-1185">Reference proteome</keyword>
<protein>
    <recommendedName>
        <fullName evidence="12">Cytochrome P450</fullName>
    </recommendedName>
</protein>
<gene>
    <name evidence="10" type="ORF">PHACADRAFT_265204</name>
</gene>
<dbReference type="SUPFAM" id="SSF48264">
    <property type="entry name" value="Cytochrome P450"/>
    <property type="match status" value="1"/>
</dbReference>
<evidence type="ECO:0000313" key="10">
    <source>
        <dbReference type="EMBL" id="EKM49639.1"/>
    </source>
</evidence>
<keyword evidence="5 9" id="KW-0479">Metal-binding</keyword>
<organism evidence="10 11">
    <name type="scientific">Phanerochaete carnosa (strain HHB-10118-sp)</name>
    <name type="common">White-rot fungus</name>
    <name type="synonym">Peniophora carnosa</name>
    <dbReference type="NCBI Taxonomy" id="650164"/>
    <lineage>
        <taxon>Eukaryota</taxon>
        <taxon>Fungi</taxon>
        <taxon>Dikarya</taxon>
        <taxon>Basidiomycota</taxon>
        <taxon>Agaricomycotina</taxon>
        <taxon>Agaricomycetes</taxon>
        <taxon>Polyporales</taxon>
        <taxon>Phanerochaetaceae</taxon>
        <taxon>Phanerochaete</taxon>
    </lineage>
</organism>
<comment type="cofactor">
    <cofactor evidence="1 9">
        <name>heme</name>
        <dbReference type="ChEBI" id="CHEBI:30413"/>
    </cofactor>
</comment>
<dbReference type="STRING" id="650164.K5VST5"/>
<comment type="pathway">
    <text evidence="2">Secondary metabolite biosynthesis.</text>
</comment>
<dbReference type="GO" id="GO:0020037">
    <property type="term" value="F:heme binding"/>
    <property type="evidence" value="ECO:0007669"/>
    <property type="project" value="InterPro"/>
</dbReference>
<dbReference type="Proteomes" id="UP000008370">
    <property type="component" value="Unassembled WGS sequence"/>
</dbReference>
<name>K5VST5_PHACS</name>
<evidence type="ECO:0000256" key="3">
    <source>
        <dbReference type="ARBA" id="ARBA00010617"/>
    </source>
</evidence>
<evidence type="ECO:0000313" key="11">
    <source>
        <dbReference type="Proteomes" id="UP000008370"/>
    </source>
</evidence>
<evidence type="ECO:0000256" key="5">
    <source>
        <dbReference type="ARBA" id="ARBA00022723"/>
    </source>
</evidence>
<feature type="non-terminal residue" evidence="10">
    <location>
        <position position="341"/>
    </location>
</feature>
<keyword evidence="8" id="KW-0503">Monooxygenase</keyword>
<dbReference type="Pfam" id="PF00067">
    <property type="entry name" value="p450"/>
    <property type="match status" value="1"/>
</dbReference>
<proteinExistence type="inferred from homology"/>
<dbReference type="KEGG" id="pco:PHACADRAFT_265204"/>
<evidence type="ECO:0000256" key="8">
    <source>
        <dbReference type="ARBA" id="ARBA00023033"/>
    </source>
</evidence>